<proteinExistence type="inferred from homology"/>
<gene>
    <name evidence="9" type="ORF">ACFOEJ_14835</name>
</gene>
<feature type="transmembrane region" description="Helical" evidence="7">
    <location>
        <begin position="159"/>
        <end position="181"/>
    </location>
</feature>
<dbReference type="RefSeq" id="WP_117312869.1">
    <property type="nucleotide sequence ID" value="NZ_JBHRUJ010000017.1"/>
</dbReference>
<dbReference type="Pfam" id="PF00528">
    <property type="entry name" value="BPD_transp_1"/>
    <property type="match status" value="1"/>
</dbReference>
<evidence type="ECO:0000313" key="9">
    <source>
        <dbReference type="EMBL" id="MFC3212362.1"/>
    </source>
</evidence>
<evidence type="ECO:0000256" key="1">
    <source>
        <dbReference type="ARBA" id="ARBA00004651"/>
    </source>
</evidence>
<feature type="transmembrane region" description="Helical" evidence="7">
    <location>
        <begin position="116"/>
        <end position="139"/>
    </location>
</feature>
<feature type="transmembrane region" description="Helical" evidence="7">
    <location>
        <begin position="255"/>
        <end position="278"/>
    </location>
</feature>
<dbReference type="InterPro" id="IPR035906">
    <property type="entry name" value="MetI-like_sf"/>
</dbReference>
<dbReference type="InterPro" id="IPR000515">
    <property type="entry name" value="MetI-like"/>
</dbReference>
<comment type="caution">
    <text evidence="9">The sequence shown here is derived from an EMBL/GenBank/DDBJ whole genome shotgun (WGS) entry which is preliminary data.</text>
</comment>
<keyword evidence="4 7" id="KW-0812">Transmembrane</keyword>
<keyword evidence="3" id="KW-1003">Cell membrane</keyword>
<evidence type="ECO:0000256" key="2">
    <source>
        <dbReference type="ARBA" id="ARBA00022448"/>
    </source>
</evidence>
<evidence type="ECO:0000256" key="3">
    <source>
        <dbReference type="ARBA" id="ARBA00022475"/>
    </source>
</evidence>
<dbReference type="SUPFAM" id="SSF161098">
    <property type="entry name" value="MetI-like"/>
    <property type="match status" value="1"/>
</dbReference>
<keyword evidence="2 7" id="KW-0813">Transport</keyword>
<evidence type="ECO:0000256" key="6">
    <source>
        <dbReference type="ARBA" id="ARBA00023136"/>
    </source>
</evidence>
<keyword evidence="5 7" id="KW-1133">Transmembrane helix</keyword>
<feature type="transmembrane region" description="Helical" evidence="7">
    <location>
        <begin position="76"/>
        <end position="104"/>
    </location>
</feature>
<comment type="similarity">
    <text evidence="7">Belongs to the binding-protein-dependent transport system permease family.</text>
</comment>
<dbReference type="Proteomes" id="UP001595625">
    <property type="component" value="Unassembled WGS sequence"/>
</dbReference>
<protein>
    <submittedName>
        <fullName evidence="9">ABC transporter permease subunit</fullName>
    </submittedName>
</protein>
<feature type="transmembrane region" description="Helical" evidence="7">
    <location>
        <begin position="7"/>
        <end position="28"/>
    </location>
</feature>
<keyword evidence="10" id="KW-1185">Reference proteome</keyword>
<dbReference type="Gene3D" id="1.10.3720.10">
    <property type="entry name" value="MetI-like"/>
    <property type="match status" value="1"/>
</dbReference>
<dbReference type="PANTHER" id="PTHR30465:SF44">
    <property type="entry name" value="ABC-TYPE DIPEPTIDE_OLIGOPEPTIDE TRANSPORT SYSTEM, PERMEASE COMPONENT"/>
    <property type="match status" value="1"/>
</dbReference>
<accession>A0ABV7KS84</accession>
<evidence type="ECO:0000259" key="8">
    <source>
        <dbReference type="PROSITE" id="PS50928"/>
    </source>
</evidence>
<dbReference type="PROSITE" id="PS50928">
    <property type="entry name" value="ABC_TM1"/>
    <property type="match status" value="1"/>
</dbReference>
<evidence type="ECO:0000256" key="4">
    <source>
        <dbReference type="ARBA" id="ARBA00022692"/>
    </source>
</evidence>
<keyword evidence="6 7" id="KW-0472">Membrane</keyword>
<reference evidence="10" key="1">
    <citation type="journal article" date="2019" name="Int. J. Syst. Evol. Microbiol.">
        <title>The Global Catalogue of Microorganisms (GCM) 10K type strain sequencing project: providing services to taxonomists for standard genome sequencing and annotation.</title>
        <authorList>
            <consortium name="The Broad Institute Genomics Platform"/>
            <consortium name="The Broad Institute Genome Sequencing Center for Infectious Disease"/>
            <person name="Wu L."/>
            <person name="Ma J."/>
        </authorList>
    </citation>
    <scope>NUCLEOTIDE SEQUENCE [LARGE SCALE GENOMIC DNA]</scope>
    <source>
        <strain evidence="10">CCM 320</strain>
    </source>
</reference>
<dbReference type="PANTHER" id="PTHR30465">
    <property type="entry name" value="INNER MEMBRANE ABC TRANSPORTER"/>
    <property type="match status" value="1"/>
</dbReference>
<evidence type="ECO:0000256" key="5">
    <source>
        <dbReference type="ARBA" id="ARBA00022989"/>
    </source>
</evidence>
<comment type="subcellular location">
    <subcellularLocation>
        <location evidence="1 7">Cell membrane</location>
        <topology evidence="1 7">Multi-pass membrane protein</topology>
    </subcellularLocation>
</comment>
<evidence type="ECO:0000256" key="7">
    <source>
        <dbReference type="RuleBase" id="RU363032"/>
    </source>
</evidence>
<dbReference type="EMBL" id="JBHRUJ010000017">
    <property type="protein sequence ID" value="MFC3212362.1"/>
    <property type="molecule type" value="Genomic_DNA"/>
</dbReference>
<organism evidence="9 10">
    <name type="scientific">Planomicrobium okeanokoites</name>
    <name type="common">Planococcus okeanokoites</name>
    <name type="synonym">Flavobacterium okeanokoites</name>
    <dbReference type="NCBI Taxonomy" id="244"/>
    <lineage>
        <taxon>Bacteria</taxon>
        <taxon>Bacillati</taxon>
        <taxon>Bacillota</taxon>
        <taxon>Bacilli</taxon>
        <taxon>Bacillales</taxon>
        <taxon>Caryophanaceae</taxon>
        <taxon>Planomicrobium</taxon>
    </lineage>
</organism>
<sequence>MAASFDIFLRFFYVALGLIFLSAFVGLFTDGFHLDIGLFVSNVIGILESFVSPDELSIIGPNGKEYTIFLQFWDHYFYSLMIFLSAFLLALGAGILLAYITAFLPENRFNSVSKTVSLLEALPDLFIIIVIQFAVLFYFKQTGTLLFPVASTGQNKSYMLPVLALALIPSLMVYKVILFLVKDELEKPYVNLAKGKGISKSMLFFRHILRNIIPSIFSHSKSILLLLLSSMVIFEQIFNINGIFTFIITYPEPNVIAFTLILFYLPIFLLYALVTLLIGKTTGQRLEW</sequence>
<name>A0ABV7KS84_PLAOK</name>
<feature type="transmembrane region" description="Helical" evidence="7">
    <location>
        <begin position="223"/>
        <end position="249"/>
    </location>
</feature>
<feature type="domain" description="ABC transmembrane type-1" evidence="8">
    <location>
        <begin position="76"/>
        <end position="274"/>
    </location>
</feature>
<evidence type="ECO:0000313" key="10">
    <source>
        <dbReference type="Proteomes" id="UP001595625"/>
    </source>
</evidence>